<feature type="domain" description="AB hydrolase-1" evidence="2">
    <location>
        <begin position="14"/>
        <end position="241"/>
    </location>
</feature>
<gene>
    <name evidence="3" type="ORF">S3_891_0023</name>
    <name evidence="4" type="ORF">S3_892_0018</name>
</gene>
<dbReference type="AlphaFoldDB" id="F4MM23"/>
<reference evidence="4" key="2">
    <citation type="journal article" date="2012" name="Environ. Microbiol.">
        <title>Genomic content of uncultured Bacteroidetes from contrasting oceanic provinces in the North Atlantic Ocean.</title>
        <authorList>
            <person name="Gomez-Pereira P.R."/>
            <person name="Schuler M."/>
            <person name="Fuchs B.M."/>
            <person name="Bennke C."/>
            <person name="Teeling H."/>
            <person name="Waldmann J."/>
            <person name="Richter M."/>
            <person name="Barbe V."/>
            <person name="Bataille E."/>
            <person name="Glockner F.O."/>
            <person name="Amann R."/>
        </authorList>
    </citation>
    <scope>NUCLEOTIDE SEQUENCE</scope>
</reference>
<evidence type="ECO:0000256" key="1">
    <source>
        <dbReference type="ARBA" id="ARBA00022801"/>
    </source>
</evidence>
<organism evidence="3">
    <name type="scientific">uncultured Sphingobacteriia bacterium</name>
    <dbReference type="NCBI Taxonomy" id="246143"/>
    <lineage>
        <taxon>Bacteria</taxon>
        <taxon>Pseudomonadati</taxon>
        <taxon>Bacteroidota</taxon>
        <taxon>Sphingobacteriia</taxon>
        <taxon>environmental samples</taxon>
    </lineage>
</organism>
<proteinExistence type="predicted"/>
<dbReference type="SUPFAM" id="SSF53474">
    <property type="entry name" value="alpha/beta-Hydrolases"/>
    <property type="match status" value="1"/>
</dbReference>
<sequence>MPTLNFKTFGSGDPIIIMHGLFGMLDNWQTIAKKLSEEYMVYVVDLRDHGKSEHTTDFNYPLLAQDIAEFLEAEWIHEAYIIGHSMGGKTALQLVKDYPELVEKLIVVDIGIKSYKGGHETILEALTSVPIDSVKTRADVDKHLSRYISESGIRLFLMKNLTRNKEGGYRWKMNLKLLIKHYQEILAGITFDEVVDIPTLFIRGGKSNYIQDEDLDEIFIHFEDMQLITIADAGHWVHAEQPNELLSAIKSFLAV</sequence>
<dbReference type="InterPro" id="IPR000073">
    <property type="entry name" value="AB_hydrolase_1"/>
</dbReference>
<dbReference type="PRINTS" id="PR00111">
    <property type="entry name" value="ABHYDROLASE"/>
</dbReference>
<evidence type="ECO:0000313" key="4">
    <source>
        <dbReference type="EMBL" id="CBL87226.1"/>
    </source>
</evidence>
<dbReference type="GO" id="GO:0016787">
    <property type="term" value="F:hydrolase activity"/>
    <property type="evidence" value="ECO:0007669"/>
    <property type="project" value="UniProtKB-KW"/>
</dbReference>
<dbReference type="PANTHER" id="PTHR46118">
    <property type="entry name" value="PROTEIN ABHD11"/>
    <property type="match status" value="1"/>
</dbReference>
<dbReference type="EMBL" id="FQ032813">
    <property type="protein sequence ID" value="CBL87226.1"/>
    <property type="molecule type" value="Genomic_DNA"/>
</dbReference>
<name>F4MM23_9BACT</name>
<evidence type="ECO:0000313" key="3">
    <source>
        <dbReference type="EMBL" id="CBL87186.1"/>
    </source>
</evidence>
<accession>F4MM23</accession>
<keyword evidence="1 3" id="KW-0378">Hydrolase</keyword>
<dbReference type="EMBL" id="FQ032812">
    <property type="protein sequence ID" value="CBL87186.1"/>
    <property type="molecule type" value="Genomic_DNA"/>
</dbReference>
<dbReference type="PANTHER" id="PTHR46118:SF4">
    <property type="entry name" value="PROTEIN ABHD11"/>
    <property type="match status" value="1"/>
</dbReference>
<dbReference type="InterPro" id="IPR029058">
    <property type="entry name" value="AB_hydrolase_fold"/>
</dbReference>
<evidence type="ECO:0000259" key="2">
    <source>
        <dbReference type="Pfam" id="PF00561"/>
    </source>
</evidence>
<reference evidence="3" key="1">
    <citation type="submission" date="2010-05" db="EMBL/GenBank/DDBJ databases">
        <authorList>
            <person name="Genoscope - CEA"/>
        </authorList>
    </citation>
    <scope>NUCLEOTIDE SEQUENCE</scope>
</reference>
<protein>
    <submittedName>
        <fullName evidence="3">Alpha/beta superfamily hydrolase</fullName>
    </submittedName>
</protein>
<dbReference type="Gene3D" id="3.40.50.1820">
    <property type="entry name" value="alpha/beta hydrolase"/>
    <property type="match status" value="1"/>
</dbReference>
<dbReference type="Pfam" id="PF00561">
    <property type="entry name" value="Abhydrolase_1"/>
    <property type="match status" value="1"/>
</dbReference>